<gene>
    <name evidence="2" type="ORF">GCM10009547_25250</name>
</gene>
<dbReference type="InterPro" id="IPR002575">
    <property type="entry name" value="Aminoglycoside_PTrfase"/>
</dbReference>
<dbReference type="EMBL" id="BAAAHE010000019">
    <property type="protein sequence ID" value="GAA0621475.1"/>
    <property type="molecule type" value="Genomic_DNA"/>
</dbReference>
<dbReference type="RefSeq" id="WP_344605207.1">
    <property type="nucleotide sequence ID" value="NZ_BAAAHE010000019.1"/>
</dbReference>
<evidence type="ECO:0000313" key="2">
    <source>
        <dbReference type="EMBL" id="GAA0621475.1"/>
    </source>
</evidence>
<reference evidence="2 3" key="1">
    <citation type="journal article" date="2019" name="Int. J. Syst. Evol. Microbiol.">
        <title>The Global Catalogue of Microorganisms (GCM) 10K type strain sequencing project: providing services to taxonomists for standard genome sequencing and annotation.</title>
        <authorList>
            <consortium name="The Broad Institute Genomics Platform"/>
            <consortium name="The Broad Institute Genome Sequencing Center for Infectious Disease"/>
            <person name="Wu L."/>
            <person name="Ma J."/>
        </authorList>
    </citation>
    <scope>NUCLEOTIDE SEQUENCE [LARGE SCALE GENOMIC DNA]</scope>
    <source>
        <strain evidence="2 3">JCM 10671</strain>
    </source>
</reference>
<dbReference type="InterPro" id="IPR011009">
    <property type="entry name" value="Kinase-like_dom_sf"/>
</dbReference>
<dbReference type="Gene3D" id="3.30.200.20">
    <property type="entry name" value="Phosphorylase Kinase, domain 1"/>
    <property type="match status" value="1"/>
</dbReference>
<dbReference type="InterPro" id="IPR051678">
    <property type="entry name" value="AGP_Transferase"/>
</dbReference>
<dbReference type="Pfam" id="PF01636">
    <property type="entry name" value="APH"/>
    <property type="match status" value="1"/>
</dbReference>
<proteinExistence type="predicted"/>
<sequence>MSLAPPRDPVQTAKALRGWLATKLLGVTDLAVSEVAVPAGHAMATEMIRFRADWVRNETAGGAYYVAKVAPVGPGVFPHYDLVTEQWVMQALSVHSAAPVPPAPWVETDPSVLGASFLVMERLLGRVPRDDPPYTAGGWVLDLTADERARLYDNGLIALSQLHAADAHSLGLDFLDRPELGATPLDQQLALWRASYDWAAAEGAHPVVEAAFDWLEANRPGDEPTVVCWGGARLGNLLFADDLTVAGVLDWKLVALASPELDLGWWLFVQRHHTDGLGRPLPTGFPDRAATIARYAELTGHQVRHAEYYEVLAALRLAVLLHRTTKLLAERGDRRPVAADPASRLLAELIGAPVPDADTRWAVPRTVSR</sequence>
<protein>
    <submittedName>
        <fullName evidence="2">Phosphotransferase family protein</fullName>
    </submittedName>
</protein>
<evidence type="ECO:0000259" key="1">
    <source>
        <dbReference type="Pfam" id="PF01636"/>
    </source>
</evidence>
<dbReference type="SUPFAM" id="SSF56112">
    <property type="entry name" value="Protein kinase-like (PK-like)"/>
    <property type="match status" value="1"/>
</dbReference>
<comment type="caution">
    <text evidence="2">The sequence shown here is derived from an EMBL/GenBank/DDBJ whole genome shotgun (WGS) entry which is preliminary data.</text>
</comment>
<keyword evidence="3" id="KW-1185">Reference proteome</keyword>
<dbReference type="Proteomes" id="UP001500957">
    <property type="component" value="Unassembled WGS sequence"/>
</dbReference>
<dbReference type="InterPro" id="IPR041726">
    <property type="entry name" value="ACAD10_11_N"/>
</dbReference>
<dbReference type="PANTHER" id="PTHR21310:SF40">
    <property type="entry name" value="AMINOGLYCOSIDE PHOSPHOTRANSFERASE DOMAIN-CONTAINING PROTEIN-RELATED"/>
    <property type="match status" value="1"/>
</dbReference>
<dbReference type="PANTHER" id="PTHR21310">
    <property type="entry name" value="AMINOGLYCOSIDE PHOSPHOTRANSFERASE-RELATED-RELATED"/>
    <property type="match status" value="1"/>
</dbReference>
<dbReference type="CDD" id="cd05154">
    <property type="entry name" value="ACAD10_11_N-like"/>
    <property type="match status" value="1"/>
</dbReference>
<name>A0ABN1GW56_9ACTN</name>
<accession>A0ABN1GW56</accession>
<feature type="domain" description="Aminoglycoside phosphotransferase" evidence="1">
    <location>
        <begin position="65"/>
        <end position="269"/>
    </location>
</feature>
<organism evidence="2 3">
    <name type="scientific">Sporichthya brevicatena</name>
    <dbReference type="NCBI Taxonomy" id="171442"/>
    <lineage>
        <taxon>Bacteria</taxon>
        <taxon>Bacillati</taxon>
        <taxon>Actinomycetota</taxon>
        <taxon>Actinomycetes</taxon>
        <taxon>Sporichthyales</taxon>
        <taxon>Sporichthyaceae</taxon>
        <taxon>Sporichthya</taxon>
    </lineage>
</organism>
<evidence type="ECO:0000313" key="3">
    <source>
        <dbReference type="Proteomes" id="UP001500957"/>
    </source>
</evidence>
<dbReference type="Gene3D" id="3.90.1200.10">
    <property type="match status" value="1"/>
</dbReference>